<dbReference type="Proteomes" id="UP000288216">
    <property type="component" value="Unassembled WGS sequence"/>
</dbReference>
<keyword evidence="1" id="KW-0175">Coiled coil</keyword>
<reference evidence="2 3" key="1">
    <citation type="journal article" date="2018" name="Nat. Ecol. Evol.">
        <title>Shark genomes provide insights into elasmobranch evolution and the origin of vertebrates.</title>
        <authorList>
            <person name="Hara Y"/>
            <person name="Yamaguchi K"/>
            <person name="Onimaru K"/>
            <person name="Kadota M"/>
            <person name="Koyanagi M"/>
            <person name="Keeley SD"/>
            <person name="Tatsumi K"/>
            <person name="Tanaka K"/>
            <person name="Motone F"/>
            <person name="Kageyama Y"/>
            <person name="Nozu R"/>
            <person name="Adachi N"/>
            <person name="Nishimura O"/>
            <person name="Nakagawa R"/>
            <person name="Tanegashima C"/>
            <person name="Kiyatake I"/>
            <person name="Matsumoto R"/>
            <person name="Murakumo K"/>
            <person name="Nishida K"/>
            <person name="Terakita A"/>
            <person name="Kuratani S"/>
            <person name="Sato K"/>
            <person name="Hyodo S Kuraku.S."/>
        </authorList>
    </citation>
    <scope>NUCLEOTIDE SEQUENCE [LARGE SCALE GENOMIC DNA]</scope>
</reference>
<dbReference type="AlphaFoldDB" id="A0A401QK98"/>
<gene>
    <name evidence="2" type="ORF">scyTo_0026483</name>
</gene>
<name>A0A401QK98_SCYTO</name>
<protein>
    <submittedName>
        <fullName evidence="2">Uncharacterized protein</fullName>
    </submittedName>
</protein>
<organism evidence="2 3">
    <name type="scientific">Scyliorhinus torazame</name>
    <name type="common">Cloudy catshark</name>
    <name type="synonym">Catulus torazame</name>
    <dbReference type="NCBI Taxonomy" id="75743"/>
    <lineage>
        <taxon>Eukaryota</taxon>
        <taxon>Metazoa</taxon>
        <taxon>Chordata</taxon>
        <taxon>Craniata</taxon>
        <taxon>Vertebrata</taxon>
        <taxon>Chondrichthyes</taxon>
        <taxon>Elasmobranchii</taxon>
        <taxon>Galeomorphii</taxon>
        <taxon>Galeoidea</taxon>
        <taxon>Carcharhiniformes</taxon>
        <taxon>Scyliorhinidae</taxon>
        <taxon>Scyliorhinus</taxon>
    </lineage>
</organism>
<comment type="caution">
    <text evidence="2">The sequence shown here is derived from an EMBL/GenBank/DDBJ whole genome shotgun (WGS) entry which is preliminary data.</text>
</comment>
<evidence type="ECO:0000313" key="3">
    <source>
        <dbReference type="Proteomes" id="UP000288216"/>
    </source>
</evidence>
<dbReference type="EMBL" id="BFAA01203829">
    <property type="protein sequence ID" value="GCB85790.1"/>
    <property type="molecule type" value="Genomic_DNA"/>
</dbReference>
<feature type="coiled-coil region" evidence="1">
    <location>
        <begin position="76"/>
        <end position="103"/>
    </location>
</feature>
<sequence length="188" mass="21615">MATAAGPRWFGVCDLVEGVREQSKMEERISSYRWQKVNLTNPWVSELINVERPVMAAAAWTESKAHRKHLEKAVWLVCLSQQVAKTERRIEELEQELGEVRASAGDSASAAERLREELAEIKQGSLQDSESNRCEKEYLHCQIVEGKTKVRRLQELYARSTEQYRKTEGKIRDIPAAYRVAREEVRGL</sequence>
<accession>A0A401QK98</accession>
<evidence type="ECO:0000313" key="2">
    <source>
        <dbReference type="EMBL" id="GCB85790.1"/>
    </source>
</evidence>
<proteinExistence type="predicted"/>
<evidence type="ECO:0000256" key="1">
    <source>
        <dbReference type="SAM" id="Coils"/>
    </source>
</evidence>
<keyword evidence="3" id="KW-1185">Reference proteome</keyword>